<dbReference type="Proteomes" id="UP000000447">
    <property type="component" value="Chromosome"/>
</dbReference>
<evidence type="ECO:0000256" key="1">
    <source>
        <dbReference type="SAM" id="Coils"/>
    </source>
</evidence>
<dbReference type="Pfam" id="PF02646">
    <property type="entry name" value="RmuC"/>
    <property type="match status" value="1"/>
</dbReference>
<dbReference type="RefSeq" id="WP_015922523.1">
    <property type="nucleotide sequence ID" value="NC_011959.1"/>
</dbReference>
<dbReference type="AlphaFoldDB" id="B9L085"/>
<keyword evidence="3" id="KW-0812">Transmembrane</keyword>
<feature type="region of interest" description="Disordered" evidence="2">
    <location>
        <begin position="372"/>
        <end position="394"/>
    </location>
</feature>
<keyword evidence="1" id="KW-0175">Coiled coil</keyword>
<keyword evidence="5" id="KW-1185">Reference proteome</keyword>
<reference evidence="4 5" key="1">
    <citation type="journal article" date="2009" name="PLoS ONE">
        <title>Complete genome sequence of the aerobic CO-oxidizing thermophile Thermomicrobium roseum.</title>
        <authorList>
            <person name="Wu D."/>
            <person name="Raymond J."/>
            <person name="Wu M."/>
            <person name="Chatterji S."/>
            <person name="Ren Q."/>
            <person name="Graham J.E."/>
            <person name="Bryant D.A."/>
            <person name="Robb F."/>
            <person name="Colman A."/>
            <person name="Tallon L.J."/>
            <person name="Badger J.H."/>
            <person name="Madupu R."/>
            <person name="Ward N.L."/>
            <person name="Eisen J.A."/>
        </authorList>
    </citation>
    <scope>NUCLEOTIDE SEQUENCE [LARGE SCALE GENOMIC DNA]</scope>
    <source>
        <strain evidence="5">ATCC 27502 / DSM 5159 / P-2</strain>
    </source>
</reference>
<dbReference type="EMBL" id="CP001275">
    <property type="protein sequence ID" value="ACM06155.1"/>
    <property type="molecule type" value="Genomic_DNA"/>
</dbReference>
<evidence type="ECO:0000256" key="3">
    <source>
        <dbReference type="SAM" id="Phobius"/>
    </source>
</evidence>
<keyword evidence="3" id="KW-1133">Transmembrane helix</keyword>
<dbReference type="KEGG" id="tro:trd_1578"/>
<dbReference type="HOGENOM" id="CLU_700074_0_0_0"/>
<evidence type="ECO:0008006" key="6">
    <source>
        <dbReference type="Google" id="ProtNLM"/>
    </source>
</evidence>
<evidence type="ECO:0000313" key="5">
    <source>
        <dbReference type="Proteomes" id="UP000000447"/>
    </source>
</evidence>
<dbReference type="SUPFAM" id="SSF57997">
    <property type="entry name" value="Tropomyosin"/>
    <property type="match status" value="1"/>
</dbReference>
<dbReference type="STRING" id="309801.trd_1578"/>
<feature type="coiled-coil region" evidence="1">
    <location>
        <begin position="122"/>
        <end position="152"/>
    </location>
</feature>
<dbReference type="InterPro" id="IPR003798">
    <property type="entry name" value="DNA_recombination_RmuC"/>
</dbReference>
<accession>B9L085</accession>
<name>B9L085_THERP</name>
<evidence type="ECO:0000313" key="4">
    <source>
        <dbReference type="EMBL" id="ACM06155.1"/>
    </source>
</evidence>
<feature type="transmembrane region" description="Helical" evidence="3">
    <location>
        <begin position="287"/>
        <end position="308"/>
    </location>
</feature>
<gene>
    <name evidence="4" type="ordered locus">trd_1578</name>
</gene>
<evidence type="ECO:0000256" key="2">
    <source>
        <dbReference type="SAM" id="MobiDB-lite"/>
    </source>
</evidence>
<organism evidence="4 5">
    <name type="scientific">Thermomicrobium roseum (strain ATCC 27502 / DSM 5159 / P-2)</name>
    <dbReference type="NCBI Taxonomy" id="309801"/>
    <lineage>
        <taxon>Bacteria</taxon>
        <taxon>Pseudomonadati</taxon>
        <taxon>Thermomicrobiota</taxon>
        <taxon>Thermomicrobia</taxon>
        <taxon>Thermomicrobiales</taxon>
        <taxon>Thermomicrobiaceae</taxon>
        <taxon>Thermomicrobium</taxon>
    </lineage>
</organism>
<feature type="compositionally biased region" description="Acidic residues" evidence="2">
    <location>
        <begin position="385"/>
        <end position="394"/>
    </location>
</feature>
<dbReference type="Gene3D" id="1.10.287.1490">
    <property type="match status" value="1"/>
</dbReference>
<keyword evidence="3" id="KW-0472">Membrane</keyword>
<dbReference type="eggNOG" id="COG1322">
    <property type="taxonomic scope" value="Bacteria"/>
</dbReference>
<sequence length="394" mass="43290">MEGTAIALLAASGVILLALGVLLGRLLARGPAAPPPDLGSLSATLALLQEAARSHAQQLQELGRSVREIALTTGQLQTRLQTSEERHGQLSAGLEKLNLVVGELRSGLAAIHRQQDQTAGRLDHLQQALAAAQQTLSELRRSDEEARRQQEELGRFVARLDAILTGSASRGAAGEHILETFLEQLPAEFKVFDLPIRNRRVEFAFRLPNGKHVPVDSKWVGARQLTELDETASAEARRELEQLLDQRVEEVRAYLDPDLTLGFAVIAVPDAVYRWTQRRHAHALAKGVIVISYSMAIPYFLTLLHLALRFLRDEETMRISQLAHQLEQALQAIQQELNGRYAKGLTMLQNSRDALAEQTARALGTLRQLQTLGQPGGPAALAERNEDEASAQSE</sequence>
<protein>
    <recommendedName>
        <fullName evidence="6">DNA recombination protein RmuC</fullName>
    </recommendedName>
</protein>
<dbReference type="OrthoDB" id="370725at2"/>
<proteinExistence type="predicted"/>